<dbReference type="Proteomes" id="UP000270678">
    <property type="component" value="Chromosome"/>
</dbReference>
<name>A0A3S9V6M5_9BACL</name>
<proteinExistence type="predicted"/>
<organism evidence="3 4">
    <name type="scientific">Paenibacillus lutimineralis</name>
    <dbReference type="NCBI Taxonomy" id="2707005"/>
    <lineage>
        <taxon>Bacteria</taxon>
        <taxon>Bacillati</taxon>
        <taxon>Bacillota</taxon>
        <taxon>Bacilli</taxon>
        <taxon>Bacillales</taxon>
        <taxon>Paenibacillaceae</taxon>
        <taxon>Paenibacillus</taxon>
    </lineage>
</organism>
<dbReference type="PANTHER" id="PTHR43280">
    <property type="entry name" value="ARAC-FAMILY TRANSCRIPTIONAL REGULATOR"/>
    <property type="match status" value="1"/>
</dbReference>
<dbReference type="Gene3D" id="1.10.10.60">
    <property type="entry name" value="Homeodomain-like"/>
    <property type="match status" value="1"/>
</dbReference>
<dbReference type="SMART" id="SM00342">
    <property type="entry name" value="HTH_ARAC"/>
    <property type="match status" value="1"/>
</dbReference>
<dbReference type="KEGG" id="plut:EI981_09440"/>
<dbReference type="GO" id="GO:0043565">
    <property type="term" value="F:sequence-specific DNA binding"/>
    <property type="evidence" value="ECO:0007669"/>
    <property type="project" value="InterPro"/>
</dbReference>
<protein>
    <submittedName>
        <fullName evidence="3">AraC family transcriptional regulator</fullName>
    </submittedName>
</protein>
<reference evidence="4" key="1">
    <citation type="submission" date="2018-12" db="EMBL/GenBank/DDBJ databases">
        <title>Complete genome sequence of Paenibacillus sp. MBLB1234.</title>
        <authorList>
            <person name="Nam Y.-D."/>
            <person name="Kang J."/>
            <person name="Chung W.-H."/>
            <person name="Park Y.S."/>
        </authorList>
    </citation>
    <scope>NUCLEOTIDE SEQUENCE [LARGE SCALE GENOMIC DNA]</scope>
    <source>
        <strain evidence="4">MBLB1234</strain>
    </source>
</reference>
<evidence type="ECO:0000256" key="1">
    <source>
        <dbReference type="ARBA" id="ARBA00023125"/>
    </source>
</evidence>
<dbReference type="AlphaFoldDB" id="A0A3S9V6M5"/>
<dbReference type="GO" id="GO:0003700">
    <property type="term" value="F:DNA-binding transcription factor activity"/>
    <property type="evidence" value="ECO:0007669"/>
    <property type="project" value="InterPro"/>
</dbReference>
<keyword evidence="4" id="KW-1185">Reference proteome</keyword>
<keyword evidence="1" id="KW-0238">DNA-binding</keyword>
<dbReference type="Pfam" id="PF12833">
    <property type="entry name" value="HTH_18"/>
    <property type="match status" value="1"/>
</dbReference>
<dbReference type="PROSITE" id="PS01124">
    <property type="entry name" value="HTH_ARAC_FAMILY_2"/>
    <property type="match status" value="1"/>
</dbReference>
<evidence type="ECO:0000259" key="2">
    <source>
        <dbReference type="PROSITE" id="PS01124"/>
    </source>
</evidence>
<dbReference type="OrthoDB" id="9803764at2"/>
<evidence type="ECO:0000313" key="3">
    <source>
        <dbReference type="EMBL" id="AZS18213.1"/>
    </source>
</evidence>
<dbReference type="EMBL" id="CP034346">
    <property type="protein sequence ID" value="AZS18213.1"/>
    <property type="molecule type" value="Genomic_DNA"/>
</dbReference>
<evidence type="ECO:0000313" key="4">
    <source>
        <dbReference type="Proteomes" id="UP000270678"/>
    </source>
</evidence>
<accession>A0A3S9V6M5</accession>
<sequence length="270" mass="30947">MDGKEKLELHVFGFPYELILYFSRDHISFLTNKVDADDHSHHYIQFTVGLEQPVSITVEGQPIQASGLFLQSSVIHQLQGHQQWQWYMLINPESTLGELVKRAYLQDSNVCVLGQDQVDQLRQLATKQLYSITSQDDYNQSVRRFMQILRLQEQDHEFESDPDDRIGDVLLAIEMFPSHDLTVRALSQHMYISESRLSHIFKQKVGISLASYIVHHKLRTAFQAIFSGVSMTEAAVEAGFSSSSHFSKTVRDKLGMTARSIVQNSRFLKV</sequence>
<dbReference type="PANTHER" id="PTHR43280:SF2">
    <property type="entry name" value="HTH-TYPE TRANSCRIPTIONAL REGULATOR EXSA"/>
    <property type="match status" value="1"/>
</dbReference>
<dbReference type="InterPro" id="IPR018060">
    <property type="entry name" value="HTH_AraC"/>
</dbReference>
<gene>
    <name evidence="3" type="ORF">EI981_09440</name>
</gene>
<feature type="domain" description="HTH araC/xylS-type" evidence="2">
    <location>
        <begin position="167"/>
        <end position="264"/>
    </location>
</feature>